<dbReference type="PANTHER" id="PTHR43429">
    <property type="entry name" value="PYRIDINE NUCLEOTIDE-DISULFIDE OXIDOREDUCTASE DOMAIN-CONTAINING"/>
    <property type="match status" value="1"/>
</dbReference>
<dbReference type="AlphaFoldDB" id="A0A1D8K783"/>
<dbReference type="InterPro" id="IPR023753">
    <property type="entry name" value="FAD/NAD-binding_dom"/>
</dbReference>
<proteinExistence type="inferred from homology"/>
<evidence type="ECO:0000256" key="3">
    <source>
        <dbReference type="ARBA" id="ARBA00022630"/>
    </source>
</evidence>
<dbReference type="InterPro" id="IPR004099">
    <property type="entry name" value="Pyr_nucl-diS_OxRdtase_dimer"/>
</dbReference>
<protein>
    <submittedName>
        <fullName evidence="7">Pyridine nucleotide-disulfide oxidoreductase</fullName>
    </submittedName>
</protein>
<dbReference type="InterPro" id="IPR050260">
    <property type="entry name" value="FAD-bd_OxRdtase"/>
</dbReference>
<sequence length="457" mass="48562">MQDHDIETDVLIVGGGPAGMMCGITAAQFWPSRHVTLIRPEEEAVVPCGIPYIFGTLGGTDEDLAGRAPFLAAGGQILTGRIASADRNARTALLEDGRRIAWNRLVIATGSTPFVPPIEGRDLQGVFEIHKDYDYLDTLLSETLPGVKRLAILGGGFIGVEFADELRKRGIEVHLIEQRPHLLGASFDLDACVAVEQRLTALGVRIHTGATVEAITAGTDPKRVGGIRLNDGGTLAAEAVLIAIGTRPNTTLAGDMGLTLSRSGGVWVDGFQQSREDPHVFAVGDCAHKQDFFTRHANHALLASQAAAEGRIAGMNLYGLKLPRSNAGSISVYASQIDELAFGVAGLTEASAENIGFEVFTGDIRMPDHHPATMPGTHELHCRLVFDANSERLIGGQVIGGPTTAEILNILAVAIQLRATATDLASFQFGSHPRLTAPVHPIVAATGEALRRRLEKP</sequence>
<dbReference type="Proteomes" id="UP000095342">
    <property type="component" value="Chromosome"/>
</dbReference>
<evidence type="ECO:0000313" key="7">
    <source>
        <dbReference type="EMBL" id="AOV16812.1"/>
    </source>
</evidence>
<dbReference type="Gene3D" id="3.50.50.60">
    <property type="entry name" value="FAD/NAD(P)-binding domain"/>
    <property type="match status" value="2"/>
</dbReference>
<dbReference type="PRINTS" id="PR00368">
    <property type="entry name" value="FADPNR"/>
</dbReference>
<evidence type="ECO:0000259" key="6">
    <source>
        <dbReference type="Pfam" id="PF07992"/>
    </source>
</evidence>
<feature type="domain" description="FAD/NAD(P)-binding" evidence="6">
    <location>
        <begin position="9"/>
        <end position="298"/>
    </location>
</feature>
<gene>
    <name evidence="7" type="ORF">BJI67_06830</name>
</gene>
<dbReference type="SUPFAM" id="SSF51905">
    <property type="entry name" value="FAD/NAD(P)-binding domain"/>
    <property type="match status" value="1"/>
</dbReference>
<comment type="cofactor">
    <cofactor evidence="1">
        <name>FAD</name>
        <dbReference type="ChEBI" id="CHEBI:57692"/>
    </cofactor>
</comment>
<dbReference type="RefSeq" id="WP_070072395.1">
    <property type="nucleotide sequence ID" value="NZ_CP017448.1"/>
</dbReference>
<dbReference type="Pfam" id="PF07992">
    <property type="entry name" value="Pyr_redox_2"/>
    <property type="match status" value="1"/>
</dbReference>
<dbReference type="Pfam" id="PF02852">
    <property type="entry name" value="Pyr_redox_dim"/>
    <property type="match status" value="1"/>
</dbReference>
<dbReference type="Gene3D" id="3.30.390.30">
    <property type="match status" value="1"/>
</dbReference>
<evidence type="ECO:0000256" key="1">
    <source>
        <dbReference type="ARBA" id="ARBA00001974"/>
    </source>
</evidence>
<dbReference type="InterPro" id="IPR016156">
    <property type="entry name" value="FAD/NAD-linked_Rdtase_dimer_sf"/>
</dbReference>
<evidence type="ECO:0000256" key="2">
    <source>
        <dbReference type="ARBA" id="ARBA00009130"/>
    </source>
</evidence>
<dbReference type="SUPFAM" id="SSF55424">
    <property type="entry name" value="FAD/NAD-linked reductases, dimerisation (C-terminal) domain"/>
    <property type="match status" value="1"/>
</dbReference>
<accession>A0A1D8K783</accession>
<dbReference type="GO" id="GO:0016491">
    <property type="term" value="F:oxidoreductase activity"/>
    <property type="evidence" value="ECO:0007669"/>
    <property type="project" value="InterPro"/>
</dbReference>
<name>A0A1D8K783_9GAMM</name>
<organism evidence="7 8">
    <name type="scientific">Acidihalobacter aeolianus</name>
    <dbReference type="NCBI Taxonomy" id="2792603"/>
    <lineage>
        <taxon>Bacteria</taxon>
        <taxon>Pseudomonadati</taxon>
        <taxon>Pseudomonadota</taxon>
        <taxon>Gammaproteobacteria</taxon>
        <taxon>Chromatiales</taxon>
        <taxon>Ectothiorhodospiraceae</taxon>
        <taxon>Acidihalobacter</taxon>
    </lineage>
</organism>
<dbReference type="EMBL" id="CP017448">
    <property type="protein sequence ID" value="AOV16812.1"/>
    <property type="molecule type" value="Genomic_DNA"/>
</dbReference>
<keyword evidence="8" id="KW-1185">Reference proteome</keyword>
<evidence type="ECO:0000259" key="5">
    <source>
        <dbReference type="Pfam" id="PF02852"/>
    </source>
</evidence>
<feature type="domain" description="Pyridine nucleotide-disulphide oxidoreductase dimerisation" evidence="5">
    <location>
        <begin position="340"/>
        <end position="436"/>
    </location>
</feature>
<keyword evidence="3" id="KW-0285">Flavoprotein</keyword>
<reference evidence="7 8" key="1">
    <citation type="submission" date="2016-09" db="EMBL/GenBank/DDBJ databases">
        <title>Acidihalobacter prosperus V6 (DSM14174).</title>
        <authorList>
            <person name="Khaleque H.N."/>
            <person name="Ramsay J.P."/>
            <person name="Murphy R.J.T."/>
            <person name="Kaksonen A.H."/>
            <person name="Boxall N.J."/>
            <person name="Watkin E.L.J."/>
        </authorList>
    </citation>
    <scope>NUCLEOTIDE SEQUENCE [LARGE SCALE GENOMIC DNA]</scope>
    <source>
        <strain evidence="7 8">V6</strain>
    </source>
</reference>
<dbReference type="KEGG" id="aaeo:BJI67_06830"/>
<dbReference type="PRINTS" id="PR00411">
    <property type="entry name" value="PNDRDTASEI"/>
</dbReference>
<dbReference type="InterPro" id="IPR036188">
    <property type="entry name" value="FAD/NAD-bd_sf"/>
</dbReference>
<evidence type="ECO:0000256" key="4">
    <source>
        <dbReference type="ARBA" id="ARBA00022827"/>
    </source>
</evidence>
<comment type="similarity">
    <text evidence="2">Belongs to the class-III pyridine nucleotide-disulfide oxidoreductase family.</text>
</comment>
<keyword evidence="4" id="KW-0274">FAD</keyword>
<evidence type="ECO:0000313" key="8">
    <source>
        <dbReference type="Proteomes" id="UP000095342"/>
    </source>
</evidence>